<sequence length="172" mass="18753">MARPSSVKRLDPSVRAAVDDAIREGRATIEDIVALLRNLGADISRSAVGRYKQQAESQMARYREAQEVAKVWIGRLESDPEGDVGRLLPEMLRAVAFQQLAGLEDGQVDSKEIALLARAIKDAAGATKTSVEAERLRREMRDALRKVETAAETVSRDPAALKRAIAAAYGLL</sequence>
<name>A0A401JF65_9PROT</name>
<dbReference type="Proteomes" id="UP000286806">
    <property type="component" value="Unassembled WGS sequence"/>
</dbReference>
<dbReference type="RefSeq" id="WP_223247785.1">
    <property type="nucleotide sequence ID" value="NZ_BGOW01000017.1"/>
</dbReference>
<dbReference type="AlphaFoldDB" id="A0A401JF65"/>
<evidence type="ECO:0000313" key="2">
    <source>
        <dbReference type="EMBL" id="GBL46265.1"/>
    </source>
</evidence>
<dbReference type="Pfam" id="PF11985">
    <property type="entry name" value="Phage_Mu_Gp27"/>
    <property type="match status" value="1"/>
</dbReference>
<dbReference type="InterPro" id="IPR021874">
    <property type="entry name" value="Phage_Mu_Gp27"/>
</dbReference>
<reference evidence="2 3" key="1">
    <citation type="journal article" date="2019" name="Front. Microbiol.">
        <title>Genomes of Neutrophilic Sulfur-Oxidizing Chemolithoautotrophs Representing 9 Proteobacterial Species From 8 Genera.</title>
        <authorList>
            <person name="Watanabe T."/>
            <person name="Kojima H."/>
            <person name="Umezawa K."/>
            <person name="Hori C."/>
            <person name="Takasuka T.E."/>
            <person name="Kato Y."/>
            <person name="Fukui M."/>
        </authorList>
    </citation>
    <scope>NUCLEOTIDE SEQUENCE [LARGE SCALE GENOMIC DNA]</scope>
    <source>
        <strain evidence="2 3">TTN</strain>
    </source>
</reference>
<proteinExistence type="predicted"/>
<gene>
    <name evidence="2" type="ORF">SFMTTN_2078</name>
</gene>
<dbReference type="EMBL" id="BGOW01000017">
    <property type="protein sequence ID" value="GBL46265.1"/>
    <property type="molecule type" value="Genomic_DNA"/>
</dbReference>
<keyword evidence="1" id="KW-0175">Coiled coil</keyword>
<evidence type="ECO:0000313" key="3">
    <source>
        <dbReference type="Proteomes" id="UP000286806"/>
    </source>
</evidence>
<protein>
    <submittedName>
        <fullName evidence="2">Phage terminase, small subunit</fullName>
    </submittedName>
</protein>
<keyword evidence="3" id="KW-1185">Reference proteome</keyword>
<evidence type="ECO:0000256" key="1">
    <source>
        <dbReference type="SAM" id="Coils"/>
    </source>
</evidence>
<accession>A0A401JF65</accession>
<comment type="caution">
    <text evidence="2">The sequence shown here is derived from an EMBL/GenBank/DDBJ whole genome shotgun (WGS) entry which is preliminary data.</text>
</comment>
<feature type="coiled-coil region" evidence="1">
    <location>
        <begin position="126"/>
        <end position="153"/>
    </location>
</feature>
<organism evidence="2 3">
    <name type="scientific">Sulfuriferula multivorans</name>
    <dbReference type="NCBI Taxonomy" id="1559896"/>
    <lineage>
        <taxon>Bacteria</taxon>
        <taxon>Pseudomonadati</taxon>
        <taxon>Pseudomonadota</taxon>
        <taxon>Betaproteobacteria</taxon>
        <taxon>Nitrosomonadales</taxon>
        <taxon>Sulfuricellaceae</taxon>
        <taxon>Sulfuriferula</taxon>
    </lineage>
</organism>